<feature type="domain" description="AAA+ ATPase" evidence="6">
    <location>
        <begin position="479"/>
        <end position="881"/>
    </location>
</feature>
<dbReference type="InterPro" id="IPR047187">
    <property type="entry name" value="SF1_C_Upf1"/>
</dbReference>
<dbReference type="PANTHER" id="PTHR43392">
    <property type="entry name" value="AAA-TYPE ATPASE FAMILY PROTEIN / ANKYRIN REPEAT FAMILY PROTEIN"/>
    <property type="match status" value="1"/>
</dbReference>
<dbReference type="CDD" id="cd00009">
    <property type="entry name" value="AAA"/>
    <property type="match status" value="3"/>
</dbReference>
<feature type="region of interest" description="Disordered" evidence="5">
    <location>
        <begin position="1196"/>
        <end position="1285"/>
    </location>
</feature>
<dbReference type="Proteomes" id="UP001215598">
    <property type="component" value="Unassembled WGS sequence"/>
</dbReference>
<keyword evidence="3" id="KW-0067">ATP-binding</keyword>
<evidence type="ECO:0000256" key="2">
    <source>
        <dbReference type="ARBA" id="ARBA00022741"/>
    </source>
</evidence>
<dbReference type="FunFam" id="1.10.8.60:FF:000160">
    <property type="entry name" value="WGS project CABT00000000 data, contig 2.55"/>
    <property type="match status" value="1"/>
</dbReference>
<comment type="caution">
    <text evidence="7">The sequence shown here is derived from an EMBL/GenBank/DDBJ whole genome shotgun (WGS) entry which is preliminary data.</text>
</comment>
<keyword evidence="7" id="KW-0378">Hydrolase</keyword>
<feature type="compositionally biased region" description="Polar residues" evidence="5">
    <location>
        <begin position="2130"/>
        <end position="2143"/>
    </location>
</feature>
<comment type="similarity">
    <text evidence="1">Belongs to the CbxX/CfxQ family.</text>
</comment>
<feature type="coiled-coil region" evidence="4">
    <location>
        <begin position="1301"/>
        <end position="1328"/>
    </location>
</feature>
<name>A0AAD7H9N9_9AGAR</name>
<dbReference type="GO" id="GO:0005524">
    <property type="term" value="F:ATP binding"/>
    <property type="evidence" value="ECO:0007669"/>
    <property type="project" value="UniProtKB-KW"/>
</dbReference>
<dbReference type="PRINTS" id="PR00819">
    <property type="entry name" value="CBXCFQXSUPER"/>
</dbReference>
<dbReference type="Gene3D" id="1.10.8.60">
    <property type="match status" value="2"/>
</dbReference>
<feature type="compositionally biased region" description="Low complexity" evidence="5">
    <location>
        <begin position="1227"/>
        <end position="1237"/>
    </location>
</feature>
<keyword evidence="8" id="KW-1185">Reference proteome</keyword>
<evidence type="ECO:0000256" key="1">
    <source>
        <dbReference type="ARBA" id="ARBA00010378"/>
    </source>
</evidence>
<dbReference type="FunFam" id="3.40.50.300:FF:001660">
    <property type="entry name" value="NF-X1 finger and helicase protein, putative"/>
    <property type="match status" value="1"/>
</dbReference>
<feature type="compositionally biased region" description="Pro residues" evidence="5">
    <location>
        <begin position="2146"/>
        <end position="2156"/>
    </location>
</feature>
<dbReference type="GO" id="GO:0016887">
    <property type="term" value="F:ATP hydrolysis activity"/>
    <property type="evidence" value="ECO:0007669"/>
    <property type="project" value="InterPro"/>
</dbReference>
<accession>A0AAD7H9N9</accession>
<dbReference type="PANTHER" id="PTHR43392:SF2">
    <property type="entry name" value="AAA-TYPE ATPASE FAMILY PROTEIN _ ANKYRIN REPEAT FAMILY PROTEIN"/>
    <property type="match status" value="1"/>
</dbReference>
<dbReference type="SMART" id="SM00382">
    <property type="entry name" value="AAA"/>
    <property type="match status" value="4"/>
</dbReference>
<feature type="compositionally biased region" description="Basic and acidic residues" evidence="5">
    <location>
        <begin position="1199"/>
        <end position="1210"/>
    </location>
</feature>
<dbReference type="InterPro" id="IPR000641">
    <property type="entry name" value="CbxX/CfxQ"/>
</dbReference>
<dbReference type="CDD" id="cd18808">
    <property type="entry name" value="SF1_C_Upf1"/>
    <property type="match status" value="1"/>
</dbReference>
<dbReference type="InterPro" id="IPR027417">
    <property type="entry name" value="P-loop_NTPase"/>
</dbReference>
<evidence type="ECO:0000313" key="7">
    <source>
        <dbReference type="EMBL" id="KAJ7715419.1"/>
    </source>
</evidence>
<dbReference type="Pfam" id="PF00004">
    <property type="entry name" value="AAA"/>
    <property type="match status" value="3"/>
</dbReference>
<dbReference type="GO" id="GO:0004386">
    <property type="term" value="F:helicase activity"/>
    <property type="evidence" value="ECO:0007669"/>
    <property type="project" value="InterPro"/>
</dbReference>
<feature type="compositionally biased region" description="Polar residues" evidence="5">
    <location>
        <begin position="1262"/>
        <end position="1272"/>
    </location>
</feature>
<dbReference type="EMBL" id="JARKIB010000308">
    <property type="protein sequence ID" value="KAJ7715419.1"/>
    <property type="molecule type" value="Genomic_DNA"/>
</dbReference>
<dbReference type="InterPro" id="IPR003593">
    <property type="entry name" value="AAA+_ATPase"/>
</dbReference>
<evidence type="ECO:0000313" key="8">
    <source>
        <dbReference type="Proteomes" id="UP001215598"/>
    </source>
</evidence>
<feature type="coiled-coil region" evidence="4">
    <location>
        <begin position="2259"/>
        <end position="2304"/>
    </location>
</feature>
<feature type="compositionally biased region" description="Low complexity" evidence="5">
    <location>
        <begin position="1245"/>
        <end position="1254"/>
    </location>
</feature>
<protein>
    <submittedName>
        <fullName evidence="7">P-loop containing nucleoside triphosphate hydrolase protein</fullName>
    </submittedName>
</protein>
<dbReference type="InterPro" id="IPR041679">
    <property type="entry name" value="DNA2/NAM7-like_C"/>
</dbReference>
<keyword evidence="2" id="KW-0547">Nucleotide-binding</keyword>
<feature type="region of interest" description="Disordered" evidence="5">
    <location>
        <begin position="2123"/>
        <end position="2201"/>
    </location>
</feature>
<dbReference type="InterPro" id="IPR003959">
    <property type="entry name" value="ATPase_AAA_core"/>
</dbReference>
<dbReference type="SUPFAM" id="SSF52540">
    <property type="entry name" value="P-loop containing nucleoside triphosphate hydrolases"/>
    <property type="match status" value="4"/>
</dbReference>
<reference evidence="7" key="1">
    <citation type="submission" date="2023-03" db="EMBL/GenBank/DDBJ databases">
        <title>Massive genome expansion in bonnet fungi (Mycena s.s.) driven by repeated elements and novel gene families across ecological guilds.</title>
        <authorList>
            <consortium name="Lawrence Berkeley National Laboratory"/>
            <person name="Harder C.B."/>
            <person name="Miyauchi S."/>
            <person name="Viragh M."/>
            <person name="Kuo A."/>
            <person name="Thoen E."/>
            <person name="Andreopoulos B."/>
            <person name="Lu D."/>
            <person name="Skrede I."/>
            <person name="Drula E."/>
            <person name="Henrissat B."/>
            <person name="Morin E."/>
            <person name="Kohler A."/>
            <person name="Barry K."/>
            <person name="LaButti K."/>
            <person name="Morin E."/>
            <person name="Salamov A."/>
            <person name="Lipzen A."/>
            <person name="Mereny Z."/>
            <person name="Hegedus B."/>
            <person name="Baldrian P."/>
            <person name="Stursova M."/>
            <person name="Weitz H."/>
            <person name="Taylor A."/>
            <person name="Grigoriev I.V."/>
            <person name="Nagy L.G."/>
            <person name="Martin F."/>
            <person name="Kauserud H."/>
        </authorList>
    </citation>
    <scope>NUCLEOTIDE SEQUENCE</scope>
    <source>
        <strain evidence="7">CBHHK182m</strain>
    </source>
</reference>
<sequence length="2336" mass="258817">MTPPLDPARRKRLEKLFNDILQGKQKLSPQNNAHFIEAICAQPDAAACISSIISSAAGLNSFQESMRFDLSTKFFNGSATAVLTYLQTPTLSDIAGGSFLNQVILKIVDPPIFWGQFVLAFRTSQLDDGAQRCFAWLLYHLISTSSDLSNPYLDVARDSTIVDQIVVSPNPEISALGQKINHFLEIRTTSITFHGDLLPGGRHDNDFDDFRAIAILPTADEISCTKAPFLRSSAELEDPETIDTRLSIYLDGLFRLLREDMMYEMKEELLAHSKKKGRRGLTIDGLKLLSIHCGPDGKRCKWGITLECGKDLSFFDNVKPNDRRTHLVNNGRRFLKHQSLTCLFVDGELVAFPVINRDEDLLAKNPPIVVLQLEGDASTSNLLLGLKKAESVKLILINTAVFAFEPVLKALQEMRGMPLAPELLYWTPDEILRNPTSSPTYIINALTSDPRCDLQPLLGTRKSIILDASQAASLLSALRQKVSLIQGPPGTGKSFIGALLAKALVDYTDQTVLVVCYTNHALDQFLKDLVDIGIPETSMVRLGKANAATEAMSLSSQKVQSRRSRADWTEIDALKARAEGLCSNLRVVFEQYKTPLSNGALLDYLEFEDSSFHDAFLVPSDEEMTTVGRDGREIQKDYLLHQWMQGRDAGVFKRHASVLEAADIWTMPAATRKSKIEGWRKALTAEQVEQFVTIAREYNEIQTALARKFTANTIATLQSKRIIGCTTTAAAKYTESIQAASPGVLLVEEAGEILESHVLTALGQTTDQLILIGDHQQLRPKVNNYSLTVEKGDGYELNRSLFERLVLKGYPHQTLTQQHRMRPEISDLVRQLTYPHLIDAGSTKNRPRIKGLRDVIVFVNHACPEDEIGELSDRRDMGSPSSKQNTHEVEMVLKIVRYLGQQGYGTDKLVILTPYLGQLSLLKTTLAKETDPVLNDLDLSELMRAGVLTAGPSKSHNRPLRLATIDNYQGEESDIVVVSLTRSNPNHDIGFMFAPERLNVLLSRARDGLIMVGNADTFQRARKGKELWTKLINMLTEHGHMYDGLPVKCERHPDRIATLSRPSEFEAECPDGGCSEPCGTLLNCGLHRCPSKCHPLVDHSRLPCRHPIKWKCDKGHDQSQQCRLHNPSNPRTCSKCANEAKKAKAKLERDADELEQKLKREADQLAHEERMAEYNAKIALEEEAVQDKHIAAQRAQALKQKEKDLEDAKARAKQRPTLYQAFVGSNPTTGSPASGSNPPTPSTPGPTSQPQKPTRNVALGSIAQSLSGVPKSSSEEEWERQKRIEGANNPAIDEIMAMIGLEDVKAQVLKIKHKIDVVKRQNAQLNDERFNIVFQGNPGTGKTTVARHFVKFLESAGVLPGAAFIETTGSRLSNEGVAGIKGHIAAVEAAGGGAIFVDEAYQLTSEYGSGGSAGKQVLDFLLAEMENKVGTIVFVFAGYKKELESFFEHNPGLASRVPYNLHFADYSDEELLSILQQLISKKFRGAMKTEDGPRGLYARIVTRRLGRGRGQNGFGNARAVHNLFARIHERQASRLQKERKNGQSHDDFLLTKEDLIGPDPSLASTESVAWKKLQTLIGLDSVKATVRSLIDRLVLNYKRELQELSPVSTSLNRVFLGSPGTGKTTVAKLYGQILVDLGLLSKGEVVVKNPSDFVGAYIGHSEKNTKAILATTIGKVLVIDEAYMLFSGGKHGTGNESDSFKTAVIDTLVAEIQSVPGEDRAVLLLGYEDKMREMFQNVNPGLSRRFAIEDAFRFEDFTEPQLREILELKLKEQDLGATEPAKLVALEVLDRARRRPNFGNAGEVENLLGHAKTRHAGRHAGLPEEDKPADIIFEPRDFDADFDRSAHASKNLDNLFQDMVGCDHIKEKLGDYQRIAVVTKERGMDPRKLIPTNFVFKGPPGTGKTTIARKMGQVYFDMGFLASSEVHECSASDLVGQYIGHTGPKTKQLFEKALGKVLFIDEAYRLGEGRFAQEAIDELVGILTNPSFQGKIVVVLAGYDQDMNNLMAVNTGLSSRFPEEIIFHNMDPDACLEVLRTELQKSTIVMKELDDKGSAEYGEMSELIRKLSKLSGWGNARDMQTLGKQMSAAVLAGVANSFLKAFWKDTQLTLSGRDAIKSMKTMLDDRRSRATNLKPKNSTYQQWSPPAAPPSAPTASPPARTSTSSTQTSQSIRSTQPPNNPPDAKSVHSPASNSAQRDPGVADDVWEQLQLDKEAAKNASSVLDKDIQNAKKQFEDAAQQEKAHLQTTPTGIDVTGLEKMRYKLQVQKLVQERERLRKEMERKKQEAEQQRQKEIAAQAALKRLGVCVQGYQWIKQTSGYRCAGGSHFIRDDELRL</sequence>
<dbReference type="Pfam" id="PF13086">
    <property type="entry name" value="AAA_11"/>
    <property type="match status" value="1"/>
</dbReference>
<feature type="domain" description="AAA+ ATPase" evidence="6">
    <location>
        <begin position="1609"/>
        <end position="1752"/>
    </location>
</feature>
<dbReference type="InterPro" id="IPR041627">
    <property type="entry name" value="AAA_lid_6"/>
</dbReference>
<dbReference type="InterPro" id="IPR041677">
    <property type="entry name" value="DNA2/NAM7_AAA_11"/>
</dbReference>
<dbReference type="CDD" id="cd06008">
    <property type="entry name" value="NF-X1-zinc-finger"/>
    <property type="match status" value="1"/>
</dbReference>
<dbReference type="InterPro" id="IPR050773">
    <property type="entry name" value="CbxX/CfxQ_RuBisCO_ESX"/>
</dbReference>
<dbReference type="Pfam" id="PF17866">
    <property type="entry name" value="AAA_lid_6"/>
    <property type="match status" value="2"/>
</dbReference>
<feature type="compositionally biased region" description="Low complexity" evidence="5">
    <location>
        <begin position="2157"/>
        <end position="2177"/>
    </location>
</feature>
<evidence type="ECO:0000256" key="3">
    <source>
        <dbReference type="ARBA" id="ARBA00022840"/>
    </source>
</evidence>
<feature type="domain" description="AAA+ ATPase" evidence="6">
    <location>
        <begin position="1328"/>
        <end position="1467"/>
    </location>
</feature>
<dbReference type="FunFam" id="3.40.50.300:FF:000216">
    <property type="entry name" value="Type VII secretion ATPase EccA"/>
    <property type="match status" value="3"/>
</dbReference>
<dbReference type="Pfam" id="PF13087">
    <property type="entry name" value="AAA_12"/>
    <property type="match status" value="1"/>
</dbReference>
<evidence type="ECO:0000256" key="4">
    <source>
        <dbReference type="SAM" id="Coils"/>
    </source>
</evidence>
<feature type="domain" description="AAA+ ATPase" evidence="6">
    <location>
        <begin position="1890"/>
        <end position="2027"/>
    </location>
</feature>
<evidence type="ECO:0000256" key="5">
    <source>
        <dbReference type="SAM" id="MobiDB-lite"/>
    </source>
</evidence>
<keyword evidence="4" id="KW-0175">Coiled coil</keyword>
<evidence type="ECO:0000259" key="6">
    <source>
        <dbReference type="SMART" id="SM00382"/>
    </source>
</evidence>
<proteinExistence type="inferred from homology"/>
<dbReference type="CDD" id="cd17936">
    <property type="entry name" value="EEXXEc_NFX1"/>
    <property type="match status" value="1"/>
</dbReference>
<dbReference type="Gene3D" id="3.40.50.300">
    <property type="entry name" value="P-loop containing nucleotide triphosphate hydrolases"/>
    <property type="match status" value="5"/>
</dbReference>
<organism evidence="7 8">
    <name type="scientific">Mycena metata</name>
    <dbReference type="NCBI Taxonomy" id="1033252"/>
    <lineage>
        <taxon>Eukaryota</taxon>
        <taxon>Fungi</taxon>
        <taxon>Dikarya</taxon>
        <taxon>Basidiomycota</taxon>
        <taxon>Agaricomycotina</taxon>
        <taxon>Agaricomycetes</taxon>
        <taxon>Agaricomycetidae</taxon>
        <taxon>Agaricales</taxon>
        <taxon>Marasmiineae</taxon>
        <taxon>Mycenaceae</taxon>
        <taxon>Mycena</taxon>
    </lineage>
</organism>
<gene>
    <name evidence="7" type="ORF">B0H16DRAFT_1898712</name>
</gene>